<evidence type="ECO:0000313" key="2">
    <source>
        <dbReference type="Proteomes" id="UP001059041"/>
    </source>
</evidence>
<accession>A0A9W7TG81</accession>
<protein>
    <submittedName>
        <fullName evidence="1">Helicase senataxin</fullName>
    </submittedName>
</protein>
<dbReference type="AlphaFoldDB" id="A0A9W7TG81"/>
<dbReference type="Proteomes" id="UP001059041">
    <property type="component" value="Linkage Group LG19"/>
</dbReference>
<dbReference type="GO" id="GO:0004386">
    <property type="term" value="F:helicase activity"/>
    <property type="evidence" value="ECO:0007669"/>
    <property type="project" value="UniProtKB-KW"/>
</dbReference>
<keyword evidence="1" id="KW-0547">Nucleotide-binding</keyword>
<keyword evidence="1" id="KW-0067">ATP-binding</keyword>
<gene>
    <name evidence="1" type="ORF">IRJ41_009101</name>
</gene>
<keyword evidence="2" id="KW-1185">Reference proteome</keyword>
<name>A0A9W7TG81_TRIRA</name>
<keyword evidence="1" id="KW-0347">Helicase</keyword>
<reference evidence="1" key="1">
    <citation type="submission" date="2021-02" db="EMBL/GenBank/DDBJ databases">
        <title>Comparative genomics reveals that relaxation of natural selection precedes convergent phenotypic evolution of cavefish.</title>
        <authorList>
            <person name="Peng Z."/>
        </authorList>
    </citation>
    <scope>NUCLEOTIDE SEQUENCE</scope>
    <source>
        <tissue evidence="1">Muscle</tissue>
    </source>
</reference>
<keyword evidence="1" id="KW-0378">Hydrolase</keyword>
<dbReference type="EMBL" id="JAFHDT010000019">
    <property type="protein sequence ID" value="KAI7795891.1"/>
    <property type="molecule type" value="Genomic_DNA"/>
</dbReference>
<comment type="caution">
    <text evidence="1">The sequence shown here is derived from an EMBL/GenBank/DDBJ whole genome shotgun (WGS) entry which is preliminary data.</text>
</comment>
<evidence type="ECO:0000313" key="1">
    <source>
        <dbReference type="EMBL" id="KAI7795891.1"/>
    </source>
</evidence>
<proteinExistence type="predicted"/>
<sequence>MDGSAYLVTSPTRDSAAGVSSVELRDTSGPVLELCRHAQSMMMMIENCMWCTTSLDVEGGEAIRTLLRRYGSEKLSKHEMDSLNEDLSCCMDCVVEYHRARDGVTELHKVLWELEKARLLHVLGSMLDQELGEDDDILIIEDDHEEPVSKISPTEFLNSLRFPLFEVLKYPYLLCHPELCATLGDRRSEDYEECGPGRLL</sequence>
<organism evidence="1 2">
    <name type="scientific">Triplophysa rosa</name>
    <name type="common">Cave loach</name>
    <dbReference type="NCBI Taxonomy" id="992332"/>
    <lineage>
        <taxon>Eukaryota</taxon>
        <taxon>Metazoa</taxon>
        <taxon>Chordata</taxon>
        <taxon>Craniata</taxon>
        <taxon>Vertebrata</taxon>
        <taxon>Euteleostomi</taxon>
        <taxon>Actinopterygii</taxon>
        <taxon>Neopterygii</taxon>
        <taxon>Teleostei</taxon>
        <taxon>Ostariophysi</taxon>
        <taxon>Cypriniformes</taxon>
        <taxon>Nemacheilidae</taxon>
        <taxon>Triplophysa</taxon>
    </lineage>
</organism>